<reference evidence="1" key="1">
    <citation type="submission" date="2014-09" db="EMBL/GenBank/DDBJ databases">
        <authorList>
            <person name="Magalhaes I.L.F."/>
            <person name="Oliveira U."/>
            <person name="Santos F.R."/>
            <person name="Vidigal T.H.D.A."/>
            <person name="Brescovit A.D."/>
            <person name="Santos A.J."/>
        </authorList>
    </citation>
    <scope>NUCLEOTIDE SEQUENCE</scope>
    <source>
        <tissue evidence="1">Shoot tissue taken approximately 20 cm above the soil surface</tissue>
    </source>
</reference>
<evidence type="ECO:0000313" key="1">
    <source>
        <dbReference type="EMBL" id="JAD46277.1"/>
    </source>
</evidence>
<name>A0A0A9AGP8_ARUDO</name>
<protein>
    <submittedName>
        <fullName evidence="1">Uncharacterized protein</fullName>
    </submittedName>
</protein>
<dbReference type="EMBL" id="GBRH01251618">
    <property type="protein sequence ID" value="JAD46277.1"/>
    <property type="molecule type" value="Transcribed_RNA"/>
</dbReference>
<reference evidence="1" key="2">
    <citation type="journal article" date="2015" name="Data Brief">
        <title>Shoot transcriptome of the giant reed, Arundo donax.</title>
        <authorList>
            <person name="Barrero R.A."/>
            <person name="Guerrero F.D."/>
            <person name="Moolhuijzen P."/>
            <person name="Goolsby J.A."/>
            <person name="Tidwell J."/>
            <person name="Bellgard S.E."/>
            <person name="Bellgard M.I."/>
        </authorList>
    </citation>
    <scope>NUCLEOTIDE SEQUENCE</scope>
    <source>
        <tissue evidence="1">Shoot tissue taken approximately 20 cm above the soil surface</tissue>
    </source>
</reference>
<dbReference type="AlphaFoldDB" id="A0A0A9AGP8"/>
<proteinExistence type="predicted"/>
<accession>A0A0A9AGP8</accession>
<organism evidence="1">
    <name type="scientific">Arundo donax</name>
    <name type="common">Giant reed</name>
    <name type="synonym">Donax arundinaceus</name>
    <dbReference type="NCBI Taxonomy" id="35708"/>
    <lineage>
        <taxon>Eukaryota</taxon>
        <taxon>Viridiplantae</taxon>
        <taxon>Streptophyta</taxon>
        <taxon>Embryophyta</taxon>
        <taxon>Tracheophyta</taxon>
        <taxon>Spermatophyta</taxon>
        <taxon>Magnoliopsida</taxon>
        <taxon>Liliopsida</taxon>
        <taxon>Poales</taxon>
        <taxon>Poaceae</taxon>
        <taxon>PACMAD clade</taxon>
        <taxon>Arundinoideae</taxon>
        <taxon>Arundineae</taxon>
        <taxon>Arundo</taxon>
    </lineage>
</organism>
<sequence>MPLSVLQMNAMREFESANEVSIPLFQAKGLRLKQKIVDWLEGF</sequence>